<organism evidence="2">
    <name type="scientific">Laccaria bicolor (strain S238N-H82 / ATCC MYA-4686)</name>
    <name type="common">Bicoloured deceiver</name>
    <name type="synonym">Laccaria laccata var. bicolor</name>
    <dbReference type="NCBI Taxonomy" id="486041"/>
    <lineage>
        <taxon>Eukaryota</taxon>
        <taxon>Fungi</taxon>
        <taxon>Dikarya</taxon>
        <taxon>Basidiomycota</taxon>
        <taxon>Agaricomycotina</taxon>
        <taxon>Agaricomycetes</taxon>
        <taxon>Agaricomycetidae</taxon>
        <taxon>Agaricales</taxon>
        <taxon>Agaricineae</taxon>
        <taxon>Hydnangiaceae</taxon>
        <taxon>Laccaria</taxon>
    </lineage>
</organism>
<dbReference type="HOGENOM" id="CLU_2050070_0_0_1"/>
<gene>
    <name evidence="1" type="ORF">LACBIDRAFT_329758</name>
</gene>
<dbReference type="GeneID" id="6079626"/>
<dbReference type="RefSeq" id="XP_001884018.1">
    <property type="nucleotide sequence ID" value="XM_001883983.1"/>
</dbReference>
<dbReference type="Proteomes" id="UP000001194">
    <property type="component" value="Unassembled WGS sequence"/>
</dbReference>
<dbReference type="InParanoid" id="B0DJ49"/>
<dbReference type="EMBL" id="DS547113">
    <property type="protein sequence ID" value="EDR05460.1"/>
    <property type="molecule type" value="Genomic_DNA"/>
</dbReference>
<evidence type="ECO:0000313" key="1">
    <source>
        <dbReference type="EMBL" id="EDR05460.1"/>
    </source>
</evidence>
<dbReference type="KEGG" id="lbc:LACBIDRAFT_329758"/>
<protein>
    <submittedName>
        <fullName evidence="1">Predicted protein</fullName>
    </submittedName>
</protein>
<proteinExistence type="predicted"/>
<name>B0DJ49_LACBS</name>
<accession>B0DJ49</accession>
<evidence type="ECO:0000313" key="2">
    <source>
        <dbReference type="Proteomes" id="UP000001194"/>
    </source>
</evidence>
<dbReference type="AlphaFoldDB" id="B0DJ49"/>
<reference evidence="1 2" key="1">
    <citation type="journal article" date="2008" name="Nature">
        <title>The genome of Laccaria bicolor provides insights into mycorrhizal symbiosis.</title>
        <authorList>
            <person name="Martin F."/>
            <person name="Aerts A."/>
            <person name="Ahren D."/>
            <person name="Brun A."/>
            <person name="Danchin E.G.J."/>
            <person name="Duchaussoy F."/>
            <person name="Gibon J."/>
            <person name="Kohler A."/>
            <person name="Lindquist E."/>
            <person name="Pereda V."/>
            <person name="Salamov A."/>
            <person name="Shapiro H.J."/>
            <person name="Wuyts J."/>
            <person name="Blaudez D."/>
            <person name="Buee M."/>
            <person name="Brokstein P."/>
            <person name="Canbaeck B."/>
            <person name="Cohen D."/>
            <person name="Courty P.E."/>
            <person name="Coutinho P.M."/>
            <person name="Delaruelle C."/>
            <person name="Detter J.C."/>
            <person name="Deveau A."/>
            <person name="DiFazio S."/>
            <person name="Duplessis S."/>
            <person name="Fraissinet-Tachet L."/>
            <person name="Lucic E."/>
            <person name="Frey-Klett P."/>
            <person name="Fourrey C."/>
            <person name="Feussner I."/>
            <person name="Gay G."/>
            <person name="Grimwood J."/>
            <person name="Hoegger P.J."/>
            <person name="Jain P."/>
            <person name="Kilaru S."/>
            <person name="Labbe J."/>
            <person name="Lin Y.C."/>
            <person name="Legue V."/>
            <person name="Le Tacon F."/>
            <person name="Marmeisse R."/>
            <person name="Melayah D."/>
            <person name="Montanini B."/>
            <person name="Muratet M."/>
            <person name="Nehls U."/>
            <person name="Niculita-Hirzel H."/>
            <person name="Oudot-Le Secq M.P."/>
            <person name="Peter M."/>
            <person name="Quesneville H."/>
            <person name="Rajashekar B."/>
            <person name="Reich M."/>
            <person name="Rouhier N."/>
            <person name="Schmutz J."/>
            <person name="Yin T."/>
            <person name="Chalot M."/>
            <person name="Henrissat B."/>
            <person name="Kuees U."/>
            <person name="Lucas S."/>
            <person name="Van de Peer Y."/>
            <person name="Podila G.K."/>
            <person name="Polle A."/>
            <person name="Pukkila P.J."/>
            <person name="Richardson P.M."/>
            <person name="Rouze P."/>
            <person name="Sanders I.R."/>
            <person name="Stajich J.E."/>
            <person name="Tunlid A."/>
            <person name="Tuskan G."/>
            <person name="Grigoriev I.V."/>
        </authorList>
    </citation>
    <scope>NUCLEOTIDE SEQUENCE [LARGE SCALE GENOMIC DNA]</scope>
    <source>
        <strain evidence="2">S238N-H82 / ATCC MYA-4686</strain>
    </source>
</reference>
<sequence>MASGFTAKRRTVHSPRPFRYFAPISMDAPGLEERSLSFYLFPAPSCLSLPSNQGCTTNLGRFRMRGASSLLDSKRWDTSPPDDGYQEAFDNHRHALPLVSVLEIRVPRKRQLNLVYMASL</sequence>
<keyword evidence="2" id="KW-1185">Reference proteome</keyword>